<evidence type="ECO:0000313" key="5">
    <source>
        <dbReference type="EMBL" id="RKP47135.1"/>
    </source>
</evidence>
<dbReference type="Gene3D" id="1.25.40.10">
    <property type="entry name" value="Tetratricopeptide repeat domain"/>
    <property type="match status" value="1"/>
</dbReference>
<dbReference type="CDD" id="cd06170">
    <property type="entry name" value="LuxR_C_like"/>
    <property type="match status" value="1"/>
</dbReference>
<dbReference type="EMBL" id="RBZU01000013">
    <property type="protein sequence ID" value="RKP47135.1"/>
    <property type="molecule type" value="Genomic_DNA"/>
</dbReference>
<dbReference type="Pfam" id="PF00196">
    <property type="entry name" value="GerE"/>
    <property type="match status" value="1"/>
</dbReference>
<dbReference type="InterPro" id="IPR016032">
    <property type="entry name" value="Sig_transdc_resp-reg_C-effctor"/>
</dbReference>
<dbReference type="InterPro" id="IPR000792">
    <property type="entry name" value="Tscrpt_reg_LuxR_C"/>
</dbReference>
<dbReference type="InterPro" id="IPR041617">
    <property type="entry name" value="TPR_MalT"/>
</dbReference>
<dbReference type="PRINTS" id="PR00038">
    <property type="entry name" value="HTHLUXR"/>
</dbReference>
<evidence type="ECO:0000259" key="4">
    <source>
        <dbReference type="PROSITE" id="PS50043"/>
    </source>
</evidence>
<dbReference type="GO" id="GO:0006355">
    <property type="term" value="P:regulation of DNA-templated transcription"/>
    <property type="evidence" value="ECO:0007669"/>
    <property type="project" value="InterPro"/>
</dbReference>
<organism evidence="5 6">
    <name type="scientific">Pararobbsia silviterrae</name>
    <dbReference type="NCBI Taxonomy" id="1792498"/>
    <lineage>
        <taxon>Bacteria</taxon>
        <taxon>Pseudomonadati</taxon>
        <taxon>Pseudomonadota</taxon>
        <taxon>Betaproteobacteria</taxon>
        <taxon>Burkholderiales</taxon>
        <taxon>Burkholderiaceae</taxon>
        <taxon>Pararobbsia</taxon>
    </lineage>
</organism>
<dbReference type="Gene3D" id="1.10.10.10">
    <property type="entry name" value="Winged helix-like DNA-binding domain superfamily/Winged helix DNA-binding domain"/>
    <property type="match status" value="1"/>
</dbReference>
<dbReference type="PANTHER" id="PTHR44688:SF16">
    <property type="entry name" value="DNA-BINDING TRANSCRIPTIONAL ACTIVATOR DEVR_DOSR"/>
    <property type="match status" value="1"/>
</dbReference>
<protein>
    <recommendedName>
        <fullName evidence="4">HTH luxR-type domain-containing protein</fullName>
    </recommendedName>
</protein>
<dbReference type="PANTHER" id="PTHR44688">
    <property type="entry name" value="DNA-BINDING TRANSCRIPTIONAL ACTIVATOR DEVR_DOSR"/>
    <property type="match status" value="1"/>
</dbReference>
<dbReference type="GO" id="GO:0003677">
    <property type="term" value="F:DNA binding"/>
    <property type="evidence" value="ECO:0007669"/>
    <property type="project" value="UniProtKB-KW"/>
</dbReference>
<evidence type="ECO:0000256" key="2">
    <source>
        <dbReference type="ARBA" id="ARBA00023125"/>
    </source>
</evidence>
<dbReference type="Proteomes" id="UP000270342">
    <property type="component" value="Unassembled WGS sequence"/>
</dbReference>
<accession>A0A494X8U2</accession>
<comment type="caution">
    <text evidence="5">The sequence shown here is derived from an EMBL/GenBank/DDBJ whole genome shotgun (WGS) entry which is preliminary data.</text>
</comment>
<dbReference type="OrthoDB" id="8664806at2"/>
<dbReference type="Pfam" id="PF17874">
    <property type="entry name" value="TPR_MalT"/>
    <property type="match status" value="1"/>
</dbReference>
<proteinExistence type="predicted"/>
<sequence>MNEAWVGEAQARRADPRFAQSARADTRIAYGFPADHAATLGIEETVSSRTPPCGRPSTRTVRVRFELARAWAMLIRLDADEALAVVQRIERQIAALPGPDVLAVLSEVAAMRAAALLLQDDGAAALPAALSALRLDAHAPTAHVARTVCRYVYWQLGDVDGLDAFARCEPGERADRLRTATAVFDRTLDAMLELSRSHLNTARTLADDALELAGQLAGDASALEALPASVAAQVLYEQGCLDEAQALIASRLPSLRESGTIEGALRCYGVLARIAAARGLPGHALVLLAEADALGLRRRWPRLRAAAIAQQIELHIAARSFDAAEVCLRTLAALAAESTAPGYPPRFEIARYHATAQARLALAQGRDATGLSELQWLLEDSMQRRDPLSAVSIELLLVEAMLNAQRYDDAFDRLVALMRRAVSIGLLQTLVDCSDGVSALIESVIETGVRASHDIRDLQPYASAILARRARIRHAIRADLKTSDETSAHAAPVAMAQLSDRERTVVALMGQGMTNKQIAIRLCIAPETVKSHAKHVYTKLAVRNRTEAATLAGRLGLVERVEA</sequence>
<dbReference type="AlphaFoldDB" id="A0A494X8U2"/>
<evidence type="ECO:0000256" key="3">
    <source>
        <dbReference type="ARBA" id="ARBA00023163"/>
    </source>
</evidence>
<name>A0A494X8U2_9BURK</name>
<evidence type="ECO:0000256" key="1">
    <source>
        <dbReference type="ARBA" id="ARBA00023015"/>
    </source>
</evidence>
<dbReference type="SMART" id="SM00421">
    <property type="entry name" value="HTH_LUXR"/>
    <property type="match status" value="1"/>
</dbReference>
<keyword evidence="2" id="KW-0238">DNA-binding</keyword>
<keyword evidence="6" id="KW-1185">Reference proteome</keyword>
<evidence type="ECO:0000313" key="6">
    <source>
        <dbReference type="Proteomes" id="UP000270342"/>
    </source>
</evidence>
<dbReference type="PROSITE" id="PS50043">
    <property type="entry name" value="HTH_LUXR_2"/>
    <property type="match status" value="1"/>
</dbReference>
<dbReference type="PROSITE" id="PS00622">
    <property type="entry name" value="HTH_LUXR_1"/>
    <property type="match status" value="1"/>
</dbReference>
<reference evidence="5 6" key="1">
    <citation type="submission" date="2018-10" db="EMBL/GenBank/DDBJ databases">
        <title>Robbsia sp. DHC34, isolated from soil.</title>
        <authorList>
            <person name="Gao Z.-H."/>
            <person name="Qiu L.-H."/>
        </authorList>
    </citation>
    <scope>NUCLEOTIDE SEQUENCE [LARGE SCALE GENOMIC DNA]</scope>
    <source>
        <strain evidence="5 6">DHC34</strain>
    </source>
</reference>
<dbReference type="InterPro" id="IPR036388">
    <property type="entry name" value="WH-like_DNA-bd_sf"/>
</dbReference>
<dbReference type="RefSeq" id="WP_121089981.1">
    <property type="nucleotide sequence ID" value="NZ_RBZU01000013.1"/>
</dbReference>
<keyword evidence="1" id="KW-0805">Transcription regulation</keyword>
<keyword evidence="3" id="KW-0804">Transcription</keyword>
<dbReference type="InterPro" id="IPR011990">
    <property type="entry name" value="TPR-like_helical_dom_sf"/>
</dbReference>
<feature type="domain" description="HTH luxR-type" evidence="4">
    <location>
        <begin position="491"/>
        <end position="556"/>
    </location>
</feature>
<dbReference type="SUPFAM" id="SSF46894">
    <property type="entry name" value="C-terminal effector domain of the bipartite response regulators"/>
    <property type="match status" value="1"/>
</dbReference>
<gene>
    <name evidence="5" type="ORF">D7S86_23625</name>
</gene>